<evidence type="ECO:0000256" key="4">
    <source>
        <dbReference type="SAM" id="MobiDB-lite"/>
    </source>
</evidence>
<evidence type="ECO:0000256" key="3">
    <source>
        <dbReference type="ARBA" id="ARBA00048679"/>
    </source>
</evidence>
<dbReference type="SUPFAM" id="SSF56112">
    <property type="entry name" value="Protein kinase-like (PK-like)"/>
    <property type="match status" value="1"/>
</dbReference>
<sequence length="299" mass="33821">MEYSREAAAYGHLQEEGVDGQFLPAYFGSFTLDVPLEEQQREILDRYAQGRDRGGADAKVRRVRLTMMEKIERQPMTYQLVFGDLSVVPAETRLTAIATTMEAYARLHFHGVIHGDLAPRNVFVEDKGRNNDSNPKASGHLRFYRFIDLDLAYILGRSDSSYPRRPAHETRPRNPILLFWQVFESGAANMYYWLPSNLRNTRDFHGWMLQRWYGDTRFEPIGAVPEPSADGIPWDTGAAAKDVKWPGDKTPETGIGRQNDVVPMTVLKIPSKADASQMSGEPGIDGGQDDKPARPEGFW</sequence>
<dbReference type="InterPro" id="IPR008266">
    <property type="entry name" value="Tyr_kinase_AS"/>
</dbReference>
<comment type="catalytic activity">
    <reaction evidence="2">
        <text>L-threonyl-[protein] + ATP = O-phospho-L-threonyl-[protein] + ADP + H(+)</text>
        <dbReference type="Rhea" id="RHEA:46608"/>
        <dbReference type="Rhea" id="RHEA-COMP:11060"/>
        <dbReference type="Rhea" id="RHEA-COMP:11605"/>
        <dbReference type="ChEBI" id="CHEBI:15378"/>
        <dbReference type="ChEBI" id="CHEBI:30013"/>
        <dbReference type="ChEBI" id="CHEBI:30616"/>
        <dbReference type="ChEBI" id="CHEBI:61977"/>
        <dbReference type="ChEBI" id="CHEBI:456216"/>
        <dbReference type="EC" id="2.7.11.1"/>
    </reaction>
</comment>
<dbReference type="AlphaFoldDB" id="F0XBV0"/>
<dbReference type="EC" id="2.7.11.1" evidence="1"/>
<dbReference type="RefSeq" id="XP_014174508.1">
    <property type="nucleotide sequence ID" value="XM_014319033.1"/>
</dbReference>
<keyword evidence="6" id="KW-1185">Reference proteome</keyword>
<dbReference type="InterPro" id="IPR011009">
    <property type="entry name" value="Kinase-like_dom_sf"/>
</dbReference>
<comment type="catalytic activity">
    <reaction evidence="3">
        <text>L-seryl-[protein] + ATP = O-phospho-L-seryl-[protein] + ADP + H(+)</text>
        <dbReference type="Rhea" id="RHEA:17989"/>
        <dbReference type="Rhea" id="RHEA-COMP:9863"/>
        <dbReference type="Rhea" id="RHEA-COMP:11604"/>
        <dbReference type="ChEBI" id="CHEBI:15378"/>
        <dbReference type="ChEBI" id="CHEBI:29999"/>
        <dbReference type="ChEBI" id="CHEBI:30616"/>
        <dbReference type="ChEBI" id="CHEBI:83421"/>
        <dbReference type="ChEBI" id="CHEBI:456216"/>
        <dbReference type="EC" id="2.7.11.1"/>
    </reaction>
</comment>
<feature type="region of interest" description="Disordered" evidence="4">
    <location>
        <begin position="240"/>
        <end position="299"/>
    </location>
</feature>
<dbReference type="GeneID" id="25978593"/>
<name>F0XBV0_GROCL</name>
<proteinExistence type="predicted"/>
<dbReference type="Proteomes" id="UP000007796">
    <property type="component" value="Unassembled WGS sequence"/>
</dbReference>
<reference evidence="5 6" key="1">
    <citation type="journal article" date="2011" name="Proc. Natl. Acad. Sci. U.S.A.">
        <title>Genome and transcriptome analyses of the mountain pine beetle-fungal symbiont Grosmannia clavigera, a lodgepole pine pathogen.</title>
        <authorList>
            <person name="DiGuistini S."/>
            <person name="Wang Y."/>
            <person name="Liao N.Y."/>
            <person name="Taylor G."/>
            <person name="Tanguay P."/>
            <person name="Feau N."/>
            <person name="Henrissat B."/>
            <person name="Chan S.K."/>
            <person name="Hesse-Orce U."/>
            <person name="Alamouti S.M."/>
            <person name="Tsui C.K.M."/>
            <person name="Docking R.T."/>
            <person name="Levasseur A."/>
            <person name="Haridas S."/>
            <person name="Robertson G."/>
            <person name="Birol I."/>
            <person name="Holt R.A."/>
            <person name="Marra M.A."/>
            <person name="Hamelin R.C."/>
            <person name="Hirst M."/>
            <person name="Jones S.J.M."/>
            <person name="Bohlmann J."/>
            <person name="Breuil C."/>
        </authorList>
    </citation>
    <scope>NUCLEOTIDE SEQUENCE [LARGE SCALE GENOMIC DNA]</scope>
    <source>
        <strain evidence="6">kw1407 / UAMH 11150</strain>
    </source>
</reference>
<protein>
    <recommendedName>
        <fullName evidence="1">non-specific serine/threonine protein kinase</fullName>
        <ecNumber evidence="1">2.7.11.1</ecNumber>
    </recommendedName>
</protein>
<accession>F0XBV0</accession>
<evidence type="ECO:0000256" key="2">
    <source>
        <dbReference type="ARBA" id="ARBA00047899"/>
    </source>
</evidence>
<dbReference type="HOGENOM" id="CLU_930824_0_0_1"/>
<dbReference type="OrthoDB" id="4267316at2759"/>
<dbReference type="InParanoid" id="F0XBV0"/>
<dbReference type="PROSITE" id="PS00109">
    <property type="entry name" value="PROTEIN_KINASE_TYR"/>
    <property type="match status" value="1"/>
</dbReference>
<dbReference type="eggNOG" id="ENOG502SCK8">
    <property type="taxonomic scope" value="Eukaryota"/>
</dbReference>
<evidence type="ECO:0000313" key="5">
    <source>
        <dbReference type="EMBL" id="EFX05026.1"/>
    </source>
</evidence>
<evidence type="ECO:0000313" key="6">
    <source>
        <dbReference type="Proteomes" id="UP000007796"/>
    </source>
</evidence>
<organism evidence="6">
    <name type="scientific">Grosmannia clavigera (strain kw1407 / UAMH 11150)</name>
    <name type="common">Blue stain fungus</name>
    <name type="synonym">Graphiocladiella clavigera</name>
    <dbReference type="NCBI Taxonomy" id="655863"/>
    <lineage>
        <taxon>Eukaryota</taxon>
        <taxon>Fungi</taxon>
        <taxon>Dikarya</taxon>
        <taxon>Ascomycota</taxon>
        <taxon>Pezizomycotina</taxon>
        <taxon>Sordariomycetes</taxon>
        <taxon>Sordariomycetidae</taxon>
        <taxon>Ophiostomatales</taxon>
        <taxon>Ophiostomataceae</taxon>
        <taxon>Leptographium</taxon>
    </lineage>
</organism>
<evidence type="ECO:0000256" key="1">
    <source>
        <dbReference type="ARBA" id="ARBA00012513"/>
    </source>
</evidence>
<dbReference type="EMBL" id="GL629756">
    <property type="protein sequence ID" value="EFX05026.1"/>
    <property type="molecule type" value="Genomic_DNA"/>
</dbReference>
<gene>
    <name evidence="5" type="ORF">CMQ_5288</name>
</gene>
<dbReference type="Gene3D" id="1.10.510.10">
    <property type="entry name" value="Transferase(Phosphotransferase) domain 1"/>
    <property type="match status" value="1"/>
</dbReference>
<dbReference type="GO" id="GO:0004674">
    <property type="term" value="F:protein serine/threonine kinase activity"/>
    <property type="evidence" value="ECO:0007669"/>
    <property type="project" value="UniProtKB-EC"/>
</dbReference>
<feature type="compositionally biased region" description="Basic and acidic residues" evidence="4">
    <location>
        <begin position="241"/>
        <end position="251"/>
    </location>
</feature>
<feature type="compositionally biased region" description="Basic and acidic residues" evidence="4">
    <location>
        <begin position="288"/>
        <end position="299"/>
    </location>
</feature>